<proteinExistence type="predicted"/>
<evidence type="ECO:0008006" key="3">
    <source>
        <dbReference type="Google" id="ProtNLM"/>
    </source>
</evidence>
<keyword evidence="2" id="KW-1185">Reference proteome</keyword>
<evidence type="ECO:0000313" key="1">
    <source>
        <dbReference type="EMBL" id="BCT75995.1"/>
    </source>
</evidence>
<sequence length="216" mass="23082">MDTLTFGIPITKSASTADGVFVEGIATSDDLDLDGQIIDKGFAVRGLRAWFDDWGNVRQMHSPSLAPAGKAVSMEVRDEGIWVRTHVVEPTAVQLVKAGVYSAYSVGISQPRIISDGIAKNGRVVDGVFSELSLVDFPANPNSRFTLAKRAGNGRIETIGKSFDAAGATADLVRDLSTDIRDLVRRAKMSDHAISEHAFTSLIRLVGPSAAARLLS</sequence>
<reference evidence="1 2" key="1">
    <citation type="journal article" date="2021" name="J. Biosci. Bioeng.">
        <title>Identification and characterization of a chc gene cluster responsible for the aromatization pathway of cyclohexanecarboxylate degradation in Sinomonas cyclohexanicum ATCC 51369.</title>
        <authorList>
            <person name="Yamamoto T."/>
            <person name="Hasegawa Y."/>
            <person name="Lau P.C.K."/>
            <person name="Iwaki H."/>
        </authorList>
    </citation>
    <scope>NUCLEOTIDE SEQUENCE [LARGE SCALE GENOMIC DNA]</scope>
    <source>
        <strain evidence="1 2">ATCC 51369</strain>
    </source>
</reference>
<organism evidence="1 2">
    <name type="scientific">Sinomonas cyclohexanicum</name>
    <name type="common">Corynebacterium cyclohexanicum</name>
    <dbReference type="NCBI Taxonomy" id="322009"/>
    <lineage>
        <taxon>Bacteria</taxon>
        <taxon>Bacillati</taxon>
        <taxon>Actinomycetota</taxon>
        <taxon>Actinomycetes</taxon>
        <taxon>Micrococcales</taxon>
        <taxon>Micrococcaceae</taxon>
        <taxon>Sinomonas</taxon>
    </lineage>
</organism>
<dbReference type="RefSeq" id="WP_229232657.1">
    <property type="nucleotide sequence ID" value="NZ_AP024525.1"/>
</dbReference>
<dbReference type="EMBL" id="AP024525">
    <property type="protein sequence ID" value="BCT75995.1"/>
    <property type="molecule type" value="Genomic_DNA"/>
</dbReference>
<dbReference type="Proteomes" id="UP001319861">
    <property type="component" value="Chromosome"/>
</dbReference>
<gene>
    <name evidence="1" type="ORF">SCMU_18370</name>
</gene>
<accession>A0ABM7PV13</accession>
<evidence type="ECO:0000313" key="2">
    <source>
        <dbReference type="Proteomes" id="UP001319861"/>
    </source>
</evidence>
<name>A0ABM7PV13_SINCY</name>
<protein>
    <recommendedName>
        <fullName evidence="3">HK97 family phage prohead protease</fullName>
    </recommendedName>
</protein>